<dbReference type="RefSeq" id="WP_028930655.1">
    <property type="nucleotide sequence ID" value="NZ_AUII01000013.1"/>
</dbReference>
<dbReference type="AlphaFoldDB" id="A0A511CZF5"/>
<dbReference type="STRING" id="1123024.GCA_000423625_02982"/>
<protein>
    <submittedName>
        <fullName evidence="1">Uncharacterized protein</fullName>
    </submittedName>
</protein>
<accession>A0A511CZF5</accession>
<gene>
    <name evidence="1" type="ORF">PA7_14900</name>
</gene>
<name>A0A511CZF5_9PSEU</name>
<dbReference type="Proteomes" id="UP000321328">
    <property type="component" value="Unassembled WGS sequence"/>
</dbReference>
<dbReference type="EMBL" id="BJVI01000011">
    <property type="protein sequence ID" value="GEL17653.1"/>
    <property type="molecule type" value="Genomic_DNA"/>
</dbReference>
<comment type="caution">
    <text evidence="1">The sequence shown here is derived from an EMBL/GenBank/DDBJ whole genome shotgun (WGS) entry which is preliminary data.</text>
</comment>
<evidence type="ECO:0000313" key="2">
    <source>
        <dbReference type="Proteomes" id="UP000321328"/>
    </source>
</evidence>
<sequence length="138" mass="15256">MTTTSKPTAAEYAAGLRQLADMIETNPDIRTAYLERMHVWCPRDREELQRVVRAGLAAGAHVDKEYSDHAANVVLRFGPVAAMALAGRSMVCERVVVGTRTVRVPDPAYVPPETPTVEQTVEITEWRCNPLMTEPAAH</sequence>
<reference evidence="1 2" key="1">
    <citation type="submission" date="2019-07" db="EMBL/GenBank/DDBJ databases">
        <title>Whole genome shotgun sequence of Pseudonocardia asaccharolytica NBRC 16224.</title>
        <authorList>
            <person name="Hosoyama A."/>
            <person name="Uohara A."/>
            <person name="Ohji S."/>
            <person name="Ichikawa N."/>
        </authorList>
    </citation>
    <scope>NUCLEOTIDE SEQUENCE [LARGE SCALE GENOMIC DNA]</scope>
    <source>
        <strain evidence="1 2">NBRC 16224</strain>
    </source>
</reference>
<organism evidence="1 2">
    <name type="scientific">Pseudonocardia asaccharolytica DSM 44247 = NBRC 16224</name>
    <dbReference type="NCBI Taxonomy" id="1123024"/>
    <lineage>
        <taxon>Bacteria</taxon>
        <taxon>Bacillati</taxon>
        <taxon>Actinomycetota</taxon>
        <taxon>Actinomycetes</taxon>
        <taxon>Pseudonocardiales</taxon>
        <taxon>Pseudonocardiaceae</taxon>
        <taxon>Pseudonocardia</taxon>
    </lineage>
</organism>
<proteinExistence type="predicted"/>
<keyword evidence="2" id="KW-1185">Reference proteome</keyword>
<evidence type="ECO:0000313" key="1">
    <source>
        <dbReference type="EMBL" id="GEL17653.1"/>
    </source>
</evidence>